<dbReference type="GO" id="GO:0016926">
    <property type="term" value="P:protein desumoylation"/>
    <property type="evidence" value="ECO:0007669"/>
    <property type="project" value="TreeGrafter"/>
</dbReference>
<reference evidence="1 2" key="1">
    <citation type="submission" date="2022-12" db="EMBL/GenBank/DDBJ databases">
        <title>Chromosome-level genome assembly of true bugs.</title>
        <authorList>
            <person name="Ma L."/>
            <person name="Li H."/>
        </authorList>
    </citation>
    <scope>NUCLEOTIDE SEQUENCE [LARGE SCALE GENOMIC DNA]</scope>
    <source>
        <strain evidence="1">Lab_2022b</strain>
    </source>
</reference>
<dbReference type="AlphaFoldDB" id="A0AAW1CP21"/>
<sequence>MDFSVNEVLPSGNMKWQCPECQKRGQYSSVRLFQANFDSAIYFCENKNCLYPHETGSPSKYVVRRSVDDIPVNADMLKSLQLPETLLTEPTLRTAHLDQLIWLSAFHPHIKTAIEVDRQWKIFMANVIKLNGIVDNQLDKIKDFYDPDLEKLKGFSDELVKFGKHIVPDLEEIMQVIRS</sequence>
<dbReference type="PANTHER" id="PTHR15294:SF3">
    <property type="entry name" value="SUMO-SPECIFIC ISOPEPTIDASE USPL1"/>
    <property type="match status" value="1"/>
</dbReference>
<comment type="caution">
    <text evidence="1">The sequence shown here is derived from an EMBL/GenBank/DDBJ whole genome shotgun (WGS) entry which is preliminary data.</text>
</comment>
<evidence type="ECO:0000313" key="2">
    <source>
        <dbReference type="Proteomes" id="UP001461498"/>
    </source>
</evidence>
<dbReference type="GO" id="GO:0015030">
    <property type="term" value="C:Cajal body"/>
    <property type="evidence" value="ECO:0007669"/>
    <property type="project" value="TreeGrafter"/>
</dbReference>
<dbReference type="GO" id="GO:0030576">
    <property type="term" value="P:Cajal body organization"/>
    <property type="evidence" value="ECO:0007669"/>
    <property type="project" value="InterPro"/>
</dbReference>
<protein>
    <submittedName>
        <fullName evidence="1">Uncharacterized protein</fullName>
    </submittedName>
</protein>
<dbReference type="GO" id="GO:0032183">
    <property type="term" value="F:SUMO binding"/>
    <property type="evidence" value="ECO:0007669"/>
    <property type="project" value="InterPro"/>
</dbReference>
<name>A0AAW1CP21_9HEMI</name>
<dbReference type="Proteomes" id="UP001461498">
    <property type="component" value="Unassembled WGS sequence"/>
</dbReference>
<keyword evidence="2" id="KW-1185">Reference proteome</keyword>
<dbReference type="PANTHER" id="PTHR15294">
    <property type="entry name" value="RETINOVIN-RELATED"/>
    <property type="match status" value="1"/>
</dbReference>
<gene>
    <name evidence="1" type="ORF">O3M35_002338</name>
</gene>
<organism evidence="1 2">
    <name type="scientific">Rhynocoris fuscipes</name>
    <dbReference type="NCBI Taxonomy" id="488301"/>
    <lineage>
        <taxon>Eukaryota</taxon>
        <taxon>Metazoa</taxon>
        <taxon>Ecdysozoa</taxon>
        <taxon>Arthropoda</taxon>
        <taxon>Hexapoda</taxon>
        <taxon>Insecta</taxon>
        <taxon>Pterygota</taxon>
        <taxon>Neoptera</taxon>
        <taxon>Paraneoptera</taxon>
        <taxon>Hemiptera</taxon>
        <taxon>Heteroptera</taxon>
        <taxon>Panheteroptera</taxon>
        <taxon>Cimicomorpha</taxon>
        <taxon>Reduviidae</taxon>
        <taxon>Harpactorinae</taxon>
        <taxon>Harpactorini</taxon>
        <taxon>Rhynocoris</taxon>
    </lineage>
</organism>
<proteinExistence type="predicted"/>
<accession>A0AAW1CP21</accession>
<evidence type="ECO:0000313" key="1">
    <source>
        <dbReference type="EMBL" id="KAK9499274.1"/>
    </source>
</evidence>
<dbReference type="EMBL" id="JAPXFL010000011">
    <property type="protein sequence ID" value="KAK9499274.1"/>
    <property type="molecule type" value="Genomic_DNA"/>
</dbReference>
<dbReference type="InterPro" id="IPR033505">
    <property type="entry name" value="USPL1"/>
</dbReference>